<dbReference type="InterPro" id="IPR045258">
    <property type="entry name" value="ACAP1/2/3-like"/>
</dbReference>
<dbReference type="Gene3D" id="1.10.220.150">
    <property type="entry name" value="Arf GTPase activating protein"/>
    <property type="match status" value="1"/>
</dbReference>
<dbReference type="GeneID" id="30150518"/>
<keyword evidence="5" id="KW-0040">ANK repeat</keyword>
<organism evidence="9 10">
    <name type="scientific">Babjeviella inositovora NRRL Y-12698</name>
    <dbReference type="NCBI Taxonomy" id="984486"/>
    <lineage>
        <taxon>Eukaryota</taxon>
        <taxon>Fungi</taxon>
        <taxon>Dikarya</taxon>
        <taxon>Ascomycota</taxon>
        <taxon>Saccharomycotina</taxon>
        <taxon>Pichiomycetes</taxon>
        <taxon>Serinales incertae sedis</taxon>
        <taxon>Babjeviella</taxon>
    </lineage>
</organism>
<dbReference type="InterPro" id="IPR027267">
    <property type="entry name" value="AH/BAR_dom_sf"/>
</dbReference>
<sequence>MNILDLAFPYFQFEESLLSLEQLRLTNPAATSYVSIVRIASKDSRTAHFRILRDILDSATAKRINKPATETYVQNMDIFDESAFPLVLRLPGEFFSNVVFHFKPSPDYTLFDLRRLFVFKAASYPEIDALVSDMDAQFAHSGDFIAPPHVSTHRLFEWDSDGMLSIPEFLLPSDTARGGKVIFLVTGLCRDRRTEKVTLKHFVKVSLYMESEHGTNCEANGLETDLREPVAESNQSISLLTEPSRQPATIFAPSNLKGALSPITINRKKQVPFEPLSAQPMEDTANPLPSPNLSPAGSSNCEDLPDFDFSSARYPPNANGRLLVYLPPTLPTLVDSPNTLSSTLNPPSEASLDKGEGSPKEEEEAEKETRTGVPATADGIPRTPVESQQMGNFSRQSVQDSPDQSLSQPLPEAPPLSQPSALAQTSTLASYNLCTEDGPIFRSTVRQLEENIPKFRALVRDTLGAAKAVLQSLQLSTAATRELTRALVRLTNSPAGMTGLSPIVTSAYTPYLSAERAQQKLQSAAYKAKFIDPLTALLNNDMNMCAARKKEFEEESKEYYAWLTKYLSSGKSKDEKSLRKRKSFELAKLGYIDYLHGLNSDEFTQTFMTAMTSFFQEVDQPNLDAEIDSVGGVVANLRSFAAERKQLGRRISLAETEEELAAVLANQPTLPDAPTSLASPKNPPGYRAGLLFVQGGQGKLGWHKEWVVLDKGRLFEYSDWRKGSSIRQHEPIDISLASIKATPNDKRKHCLEIMTSTGDKHVFQAVSEYEQRQWAKAFYDAGQHLTLPGESFQKTLAAGLSATPGLSAPRPYPLKTSHGLFSQPVRETKKVMPSSTKFSPTSGVASKFSPFKEGSEIRAAPTTKVDLSRMNAMTSHVREPELSVADTDQLRMVQDVDPSNLRCVDCDSPDSVEWISINFLVVFCVNCSSCHRSLGSHISKIKSLKLDNFTAETESLLMHINNREANRYLEATLASSKKLNYAKGIADAERLEFVTDKYRLKLYMSLVDGDVNLVLVSAITKHRFNDIIRTIAAGANINMAVSDSKTSSVFTLFEYALVKYSGTKERPVFDIAELLILSGCNIDGPVKNPNQLHPQALLYWQDKIKRFLGTGTVAPQNERGLVSTPTSVEHTPQSFLGSKKMSARITRRLSGRHQKA</sequence>
<keyword evidence="2 4" id="KW-0863">Zinc-finger</keyword>
<comment type="function">
    <text evidence="5">GTPase-activating protein for the ADP ribosylation factor family.</text>
</comment>
<evidence type="ECO:0000256" key="4">
    <source>
        <dbReference type="PROSITE-ProRule" id="PRU00288"/>
    </source>
</evidence>
<dbReference type="InterPro" id="IPR004148">
    <property type="entry name" value="BAR_dom"/>
</dbReference>
<keyword evidence="3 5" id="KW-0862">Zinc</keyword>
<dbReference type="SUPFAM" id="SSF57863">
    <property type="entry name" value="ArfGap/RecO-like zinc finger"/>
    <property type="match status" value="1"/>
</dbReference>
<feature type="compositionally biased region" description="Polar residues" evidence="6">
    <location>
        <begin position="336"/>
        <end position="348"/>
    </location>
</feature>
<proteinExistence type="predicted"/>
<reference evidence="10" key="1">
    <citation type="submission" date="2016-05" db="EMBL/GenBank/DDBJ databases">
        <title>Comparative genomics of biotechnologically important yeasts.</title>
        <authorList>
            <consortium name="DOE Joint Genome Institute"/>
            <person name="Riley R."/>
            <person name="Haridas S."/>
            <person name="Wolfe K.H."/>
            <person name="Lopes M.R."/>
            <person name="Hittinger C.T."/>
            <person name="Goker M."/>
            <person name="Salamov A."/>
            <person name="Wisecaver J."/>
            <person name="Long T.M."/>
            <person name="Aerts A.L."/>
            <person name="Barry K."/>
            <person name="Choi C."/>
            <person name="Clum A."/>
            <person name="Coughlan A.Y."/>
            <person name="Deshpande S."/>
            <person name="Douglass A.P."/>
            <person name="Hanson S.J."/>
            <person name="Klenk H.-P."/>
            <person name="Labutti K."/>
            <person name="Lapidus A."/>
            <person name="Lindquist E."/>
            <person name="Lipzen A."/>
            <person name="Meier-Kolthoff J.P."/>
            <person name="Ohm R.A."/>
            <person name="Otillar R.P."/>
            <person name="Pangilinan J."/>
            <person name="Peng Y."/>
            <person name="Rokas A."/>
            <person name="Rosa C.A."/>
            <person name="Scheuner C."/>
            <person name="Sibirny A.A."/>
            <person name="Slot J.C."/>
            <person name="Stielow J.B."/>
            <person name="Sun H."/>
            <person name="Kurtzman C.P."/>
            <person name="Blackwell M."/>
            <person name="Grigoriev I.V."/>
            <person name="Jeffries T.W."/>
        </authorList>
    </citation>
    <scope>NUCLEOTIDE SEQUENCE [LARGE SCALE GENOMIC DNA]</scope>
    <source>
        <strain evidence="10">NRRL Y-12698</strain>
    </source>
</reference>
<dbReference type="InterPro" id="IPR011993">
    <property type="entry name" value="PH-like_dom_sf"/>
</dbReference>
<dbReference type="Pfam" id="PF01412">
    <property type="entry name" value="ArfGap"/>
    <property type="match status" value="1"/>
</dbReference>
<feature type="compositionally biased region" description="Polar residues" evidence="6">
    <location>
        <begin position="385"/>
        <end position="408"/>
    </location>
</feature>
<evidence type="ECO:0000313" key="10">
    <source>
        <dbReference type="Proteomes" id="UP000094336"/>
    </source>
</evidence>
<evidence type="ECO:0000259" key="8">
    <source>
        <dbReference type="PROSITE" id="PS50115"/>
    </source>
</evidence>
<keyword evidence="5" id="KW-0677">Repeat</keyword>
<evidence type="ECO:0000256" key="6">
    <source>
        <dbReference type="SAM" id="MobiDB-lite"/>
    </source>
</evidence>
<dbReference type="PANTHER" id="PTHR23180:SF160">
    <property type="entry name" value="ADP-RIBOSYLATION FACTOR GTPASE-ACTIVATING PROTEIN EFFECTOR PROTEIN 1"/>
    <property type="match status" value="1"/>
</dbReference>
<dbReference type="Gene3D" id="2.30.29.30">
    <property type="entry name" value="Pleckstrin-homology domain (PH domain)/Phosphotyrosine-binding domain (PTB)"/>
    <property type="match status" value="1"/>
</dbReference>
<dbReference type="SMART" id="SM00105">
    <property type="entry name" value="ArfGap"/>
    <property type="match status" value="1"/>
</dbReference>
<dbReference type="AlphaFoldDB" id="A0A1E3QTB2"/>
<gene>
    <name evidence="9" type="ORF">BABINDRAFT_7711</name>
</gene>
<feature type="region of interest" description="Disordered" evidence="6">
    <location>
        <begin position="336"/>
        <end position="423"/>
    </location>
</feature>
<dbReference type="GO" id="GO:0005802">
    <property type="term" value="C:trans-Golgi network"/>
    <property type="evidence" value="ECO:0007669"/>
    <property type="project" value="TreeGrafter"/>
</dbReference>
<feature type="compositionally biased region" description="Basic and acidic residues" evidence="6">
    <location>
        <begin position="351"/>
        <end position="360"/>
    </location>
</feature>
<dbReference type="InterPro" id="IPR038508">
    <property type="entry name" value="ArfGAP_dom_sf"/>
</dbReference>
<dbReference type="Pfam" id="PF16746">
    <property type="entry name" value="BAR_3"/>
    <property type="match status" value="1"/>
</dbReference>
<dbReference type="GO" id="GO:0005096">
    <property type="term" value="F:GTPase activator activity"/>
    <property type="evidence" value="ECO:0007669"/>
    <property type="project" value="UniProtKB-KW"/>
</dbReference>
<dbReference type="PROSITE" id="PS50115">
    <property type="entry name" value="ARFGAP"/>
    <property type="match status" value="1"/>
</dbReference>
<name>A0A1E3QTB2_9ASCO</name>
<dbReference type="GO" id="GO:0005768">
    <property type="term" value="C:endosome"/>
    <property type="evidence" value="ECO:0007669"/>
    <property type="project" value="TreeGrafter"/>
</dbReference>
<keyword evidence="1 5" id="KW-0479">Metal-binding</keyword>
<keyword evidence="10" id="KW-1185">Reference proteome</keyword>
<dbReference type="Proteomes" id="UP000094336">
    <property type="component" value="Unassembled WGS sequence"/>
</dbReference>
<dbReference type="GO" id="GO:0006891">
    <property type="term" value="P:intra-Golgi vesicle-mediated transport"/>
    <property type="evidence" value="ECO:0007669"/>
    <property type="project" value="TreeGrafter"/>
</dbReference>
<dbReference type="PANTHER" id="PTHR23180">
    <property type="entry name" value="CENTAURIN/ARF"/>
    <property type="match status" value="1"/>
</dbReference>
<dbReference type="Gene3D" id="1.20.1270.60">
    <property type="entry name" value="Arfaptin homology (AH) domain/BAR domain"/>
    <property type="match status" value="1"/>
</dbReference>
<dbReference type="Pfam" id="PF00169">
    <property type="entry name" value="PH"/>
    <property type="match status" value="1"/>
</dbReference>
<evidence type="ECO:0000313" key="9">
    <source>
        <dbReference type="EMBL" id="ODQ80252.1"/>
    </source>
</evidence>
<dbReference type="CDD" id="cd00821">
    <property type="entry name" value="PH"/>
    <property type="match status" value="1"/>
</dbReference>
<dbReference type="InterPro" id="IPR037278">
    <property type="entry name" value="ARFGAP/RecO"/>
</dbReference>
<comment type="subcellular location">
    <subcellularLocation>
        <location evidence="5">Cytoplasm</location>
    </subcellularLocation>
</comment>
<feature type="domain" description="PH" evidence="7">
    <location>
        <begin position="684"/>
        <end position="783"/>
    </location>
</feature>
<dbReference type="SMART" id="SM00233">
    <property type="entry name" value="PH"/>
    <property type="match status" value="1"/>
</dbReference>
<dbReference type="CDD" id="cd08204">
    <property type="entry name" value="ArfGap"/>
    <property type="match status" value="1"/>
</dbReference>
<evidence type="ECO:0000256" key="3">
    <source>
        <dbReference type="ARBA" id="ARBA00022833"/>
    </source>
</evidence>
<dbReference type="SUPFAM" id="SSF50729">
    <property type="entry name" value="PH domain-like"/>
    <property type="match status" value="1"/>
</dbReference>
<protein>
    <recommendedName>
        <fullName evidence="5">ADP-ribosylation factor GTPase-activating protein</fullName>
    </recommendedName>
</protein>
<dbReference type="STRING" id="984486.A0A1E3QTB2"/>
<accession>A0A1E3QTB2</accession>
<keyword evidence="5" id="KW-0963">Cytoplasm</keyword>
<feature type="region of interest" description="Disordered" evidence="6">
    <location>
        <begin position="278"/>
        <end position="308"/>
    </location>
</feature>
<dbReference type="InterPro" id="IPR001164">
    <property type="entry name" value="ArfGAP_dom"/>
</dbReference>
<dbReference type="SUPFAM" id="SSF103657">
    <property type="entry name" value="BAR/IMD domain-like"/>
    <property type="match status" value="1"/>
</dbReference>
<dbReference type="InterPro" id="IPR001849">
    <property type="entry name" value="PH_domain"/>
</dbReference>
<dbReference type="PROSITE" id="PS50003">
    <property type="entry name" value="PH_DOMAIN"/>
    <property type="match status" value="1"/>
</dbReference>
<evidence type="ECO:0000256" key="2">
    <source>
        <dbReference type="ARBA" id="ARBA00022771"/>
    </source>
</evidence>
<feature type="compositionally biased region" description="Polar residues" evidence="6">
    <location>
        <begin position="291"/>
        <end position="301"/>
    </location>
</feature>
<evidence type="ECO:0000256" key="1">
    <source>
        <dbReference type="ARBA" id="ARBA00022723"/>
    </source>
</evidence>
<dbReference type="EMBL" id="KV454430">
    <property type="protein sequence ID" value="ODQ80252.1"/>
    <property type="molecule type" value="Genomic_DNA"/>
</dbReference>
<dbReference type="OrthoDB" id="10266696at2759"/>
<evidence type="ECO:0000259" key="7">
    <source>
        <dbReference type="PROSITE" id="PS50003"/>
    </source>
</evidence>
<evidence type="ECO:0000256" key="5">
    <source>
        <dbReference type="RuleBase" id="RU369028"/>
    </source>
</evidence>
<keyword evidence="5" id="KW-0343">GTPase activation</keyword>
<feature type="domain" description="Arf-GAP" evidence="8">
    <location>
        <begin position="887"/>
        <end position="1012"/>
    </location>
</feature>
<dbReference type="RefSeq" id="XP_018985580.1">
    <property type="nucleotide sequence ID" value="XM_019132665.1"/>
</dbReference>
<dbReference type="GO" id="GO:0008270">
    <property type="term" value="F:zinc ion binding"/>
    <property type="evidence" value="ECO:0007669"/>
    <property type="project" value="UniProtKB-KW"/>
</dbReference>